<dbReference type="AlphaFoldDB" id="A0A0S4LF48"/>
<feature type="chain" id="PRO_5006623978" description="Outer membrane protein beta-barrel domain-containing protein" evidence="1">
    <location>
        <begin position="24"/>
        <end position="292"/>
    </location>
</feature>
<evidence type="ECO:0000313" key="3">
    <source>
        <dbReference type="Proteomes" id="UP000199032"/>
    </source>
</evidence>
<dbReference type="EMBL" id="CZQA01000008">
    <property type="protein sequence ID" value="CUS36225.1"/>
    <property type="molecule type" value="Genomic_DNA"/>
</dbReference>
<keyword evidence="1" id="KW-0732">Signal</keyword>
<evidence type="ECO:0000313" key="2">
    <source>
        <dbReference type="EMBL" id="CUS36225.1"/>
    </source>
</evidence>
<dbReference type="Gene3D" id="2.40.160.20">
    <property type="match status" value="1"/>
</dbReference>
<organism evidence="2 3">
    <name type="scientific">Candidatus Nitrospira nitrosa</name>
    <dbReference type="NCBI Taxonomy" id="1742972"/>
    <lineage>
        <taxon>Bacteria</taxon>
        <taxon>Pseudomonadati</taxon>
        <taxon>Nitrospirota</taxon>
        <taxon>Nitrospiria</taxon>
        <taxon>Nitrospirales</taxon>
        <taxon>Nitrospiraceae</taxon>
        <taxon>Nitrospira</taxon>
    </lineage>
</organism>
<evidence type="ECO:0008006" key="4">
    <source>
        <dbReference type="Google" id="ProtNLM"/>
    </source>
</evidence>
<dbReference type="OrthoDB" id="9784581at2"/>
<protein>
    <recommendedName>
        <fullName evidence="4">Outer membrane protein beta-barrel domain-containing protein</fullName>
    </recommendedName>
</protein>
<dbReference type="STRING" id="1742972.COMA1_20708"/>
<sequence>MKARMSAMMCLLCVLGSADLTRAEDPYSQRVADPYALSDGLPNMSSGTYELYFSAMAGVAIPFSQDATFQDGSPPTSVVKDVDYQMKHTWGGNAGIWFPTRSKLVGFDLGVELTGFVWYPDVACCTDFYNNDPTGSFQRGGIANRGTTTEISAAYVGANFLLRYPMAISEAYPNGRWFPYVGIGVGAHQLGMKPGGARGQRLLTAITTQRDTTVGFLGIGGIKAHLFKYVSAFVEAKYVHAQHNGLSTDRYGNSPAGDLLFTGEGPFVNPYESTINTIMVHAGLSMHFDWKP</sequence>
<reference evidence="2 3" key="1">
    <citation type="submission" date="2015-10" db="EMBL/GenBank/DDBJ databases">
        <authorList>
            <person name="Gilbert D.G."/>
        </authorList>
    </citation>
    <scope>NUCLEOTIDE SEQUENCE [LARGE SCALE GENOMIC DNA]</scope>
    <source>
        <strain evidence="2">COMA1</strain>
    </source>
</reference>
<dbReference type="SUPFAM" id="SSF56925">
    <property type="entry name" value="OMPA-like"/>
    <property type="match status" value="1"/>
</dbReference>
<gene>
    <name evidence="2" type="ORF">COMA1_20708</name>
</gene>
<dbReference type="InterPro" id="IPR011250">
    <property type="entry name" value="OMP/PagP_B-barrel"/>
</dbReference>
<dbReference type="RefSeq" id="WP_090748789.1">
    <property type="nucleotide sequence ID" value="NZ_CZQA01000008.1"/>
</dbReference>
<keyword evidence="3" id="KW-1185">Reference proteome</keyword>
<feature type="signal peptide" evidence="1">
    <location>
        <begin position="1"/>
        <end position="23"/>
    </location>
</feature>
<name>A0A0S4LF48_9BACT</name>
<dbReference type="Proteomes" id="UP000199032">
    <property type="component" value="Unassembled WGS sequence"/>
</dbReference>
<accession>A0A0S4LF48</accession>
<evidence type="ECO:0000256" key="1">
    <source>
        <dbReference type="SAM" id="SignalP"/>
    </source>
</evidence>
<proteinExistence type="predicted"/>